<evidence type="ECO:0000259" key="2">
    <source>
        <dbReference type="Pfam" id="PF01551"/>
    </source>
</evidence>
<dbReference type="AlphaFoldDB" id="A0A562VBF8"/>
<keyword evidence="3" id="KW-0378">Hydrolase</keyword>
<dbReference type="GO" id="GO:0006508">
    <property type="term" value="P:proteolysis"/>
    <property type="evidence" value="ECO:0007669"/>
    <property type="project" value="UniProtKB-KW"/>
</dbReference>
<feature type="signal peptide" evidence="1">
    <location>
        <begin position="1"/>
        <end position="37"/>
    </location>
</feature>
<name>A0A562VBF8_9ACTN</name>
<dbReference type="PANTHER" id="PTHR21666:SF270">
    <property type="entry name" value="MUREIN HYDROLASE ACTIVATOR ENVC"/>
    <property type="match status" value="1"/>
</dbReference>
<dbReference type="Pfam" id="PF01551">
    <property type="entry name" value="Peptidase_M23"/>
    <property type="match status" value="1"/>
</dbReference>
<dbReference type="RefSeq" id="WP_211354283.1">
    <property type="nucleotide sequence ID" value="NZ_BAABIJ010000001.1"/>
</dbReference>
<sequence length="394" mass="41514">MPVLLERPTMARFHARLATLAVAGALMAPLFATPAHAEPVDLEQAVAERMTAATASTRPDLNSLDTGVKVEVTDKTDDWAFGTVVVTTPRGGEDLPEGRLFLARLTDDAWQVELDGEPAFRSLSAEAPVLSDSERTSLGPDQVTVDAANPRTQMRLPWATGQTWTMTGGPHPWGSSGAWSSLDFAGGDQAVRATRAGNAYTMCTGWIRVVHANGFATDYYHLWSNINTNGGWVGEGAFLGYTGTDVTCGGSATGRHVHFGLRYNNVYDSIHAAIIGKWVIMNGGSAYSGSALHGSTRAWTGGGMYNYGPLWADQGIVDANGGGSLNKRSGPGTGYGVVGSVAEGATVTVSCSQNGTTHTGRWGTTAMWNRLSDGTWISDAYLMTGASGPVSGWC</sequence>
<dbReference type="Gene3D" id="2.70.70.10">
    <property type="entry name" value="Glucose Permease (Domain IIA)"/>
    <property type="match status" value="1"/>
</dbReference>
<dbReference type="InterPro" id="IPR011055">
    <property type="entry name" value="Dup_hybrid_motif"/>
</dbReference>
<dbReference type="Gene3D" id="2.30.30.40">
    <property type="entry name" value="SH3 Domains"/>
    <property type="match status" value="1"/>
</dbReference>
<keyword evidence="3" id="KW-0645">Protease</keyword>
<evidence type="ECO:0000256" key="1">
    <source>
        <dbReference type="SAM" id="SignalP"/>
    </source>
</evidence>
<evidence type="ECO:0000313" key="4">
    <source>
        <dbReference type="Proteomes" id="UP000321617"/>
    </source>
</evidence>
<proteinExistence type="predicted"/>
<dbReference type="PANTHER" id="PTHR21666">
    <property type="entry name" value="PEPTIDASE-RELATED"/>
    <property type="match status" value="1"/>
</dbReference>
<dbReference type="EMBL" id="VLLL01000005">
    <property type="protein sequence ID" value="TWJ15224.1"/>
    <property type="molecule type" value="Genomic_DNA"/>
</dbReference>
<organism evidence="3 4">
    <name type="scientific">Stackebrandtia albiflava</name>
    <dbReference type="NCBI Taxonomy" id="406432"/>
    <lineage>
        <taxon>Bacteria</taxon>
        <taxon>Bacillati</taxon>
        <taxon>Actinomycetota</taxon>
        <taxon>Actinomycetes</taxon>
        <taxon>Glycomycetales</taxon>
        <taxon>Glycomycetaceae</taxon>
        <taxon>Stackebrandtia</taxon>
    </lineage>
</organism>
<evidence type="ECO:0000313" key="3">
    <source>
        <dbReference type="EMBL" id="TWJ15224.1"/>
    </source>
</evidence>
<gene>
    <name evidence="3" type="ORF">LX16_0924</name>
</gene>
<dbReference type="GO" id="GO:0004222">
    <property type="term" value="F:metalloendopeptidase activity"/>
    <property type="evidence" value="ECO:0007669"/>
    <property type="project" value="TreeGrafter"/>
</dbReference>
<keyword evidence="1" id="KW-0732">Signal</keyword>
<dbReference type="SUPFAM" id="SSF51261">
    <property type="entry name" value="Duplicated hybrid motif"/>
    <property type="match status" value="1"/>
</dbReference>
<dbReference type="InterPro" id="IPR050570">
    <property type="entry name" value="Cell_wall_metabolism_enzyme"/>
</dbReference>
<keyword evidence="4" id="KW-1185">Reference proteome</keyword>
<dbReference type="InterPro" id="IPR016047">
    <property type="entry name" value="M23ase_b-sheet_dom"/>
</dbReference>
<feature type="domain" description="M23ase beta-sheet core" evidence="2">
    <location>
        <begin position="185"/>
        <end position="265"/>
    </location>
</feature>
<comment type="caution">
    <text evidence="3">The sequence shown here is derived from an EMBL/GenBank/DDBJ whole genome shotgun (WGS) entry which is preliminary data.</text>
</comment>
<feature type="chain" id="PRO_5021924341" evidence="1">
    <location>
        <begin position="38"/>
        <end position="394"/>
    </location>
</feature>
<accession>A0A562VBF8</accession>
<reference evidence="3 4" key="1">
    <citation type="journal article" date="2013" name="Stand. Genomic Sci.">
        <title>Genomic Encyclopedia of Type Strains, Phase I: The one thousand microbial genomes (KMG-I) project.</title>
        <authorList>
            <person name="Kyrpides N.C."/>
            <person name="Woyke T."/>
            <person name="Eisen J.A."/>
            <person name="Garrity G."/>
            <person name="Lilburn T.G."/>
            <person name="Beck B.J."/>
            <person name="Whitman W.B."/>
            <person name="Hugenholtz P."/>
            <person name="Klenk H.P."/>
        </authorList>
    </citation>
    <scope>NUCLEOTIDE SEQUENCE [LARGE SCALE GENOMIC DNA]</scope>
    <source>
        <strain evidence="3 4">DSM 45044</strain>
    </source>
</reference>
<dbReference type="Proteomes" id="UP000321617">
    <property type="component" value="Unassembled WGS sequence"/>
</dbReference>
<protein>
    <submittedName>
        <fullName evidence="3">LasA protease</fullName>
    </submittedName>
</protein>